<gene>
    <name evidence="1" type="ORF">M430DRAFT_131619</name>
</gene>
<dbReference type="GeneID" id="36570280"/>
<reference evidence="1 2" key="1">
    <citation type="journal article" date="2018" name="New Phytol.">
        <title>Comparative genomics and transcriptomics depict ericoid mycorrhizal fungi as versatile saprotrophs and plant mutualists.</title>
        <authorList>
            <person name="Martino E."/>
            <person name="Morin E."/>
            <person name="Grelet G.A."/>
            <person name="Kuo A."/>
            <person name="Kohler A."/>
            <person name="Daghino S."/>
            <person name="Barry K.W."/>
            <person name="Cichocki N."/>
            <person name="Clum A."/>
            <person name="Dockter R.B."/>
            <person name="Hainaut M."/>
            <person name="Kuo R.C."/>
            <person name="LaButti K."/>
            <person name="Lindahl B.D."/>
            <person name="Lindquist E.A."/>
            <person name="Lipzen A."/>
            <person name="Khouja H.R."/>
            <person name="Magnuson J."/>
            <person name="Murat C."/>
            <person name="Ohm R.A."/>
            <person name="Singer S.W."/>
            <person name="Spatafora J.W."/>
            <person name="Wang M."/>
            <person name="Veneault-Fourrey C."/>
            <person name="Henrissat B."/>
            <person name="Grigoriev I.V."/>
            <person name="Martin F.M."/>
            <person name="Perotto S."/>
        </authorList>
    </citation>
    <scope>NUCLEOTIDE SEQUENCE [LARGE SCALE GENOMIC DNA]</scope>
    <source>
        <strain evidence="1 2">ATCC 22711</strain>
    </source>
</reference>
<feature type="non-terminal residue" evidence="1">
    <location>
        <position position="64"/>
    </location>
</feature>
<dbReference type="InParanoid" id="A0A2T3BEG0"/>
<name>A0A2T3BEG0_AMORE</name>
<evidence type="ECO:0000313" key="1">
    <source>
        <dbReference type="EMBL" id="PSS27765.1"/>
    </source>
</evidence>
<evidence type="ECO:0000313" key="2">
    <source>
        <dbReference type="Proteomes" id="UP000241818"/>
    </source>
</evidence>
<keyword evidence="2" id="KW-1185">Reference proteome</keyword>
<protein>
    <submittedName>
        <fullName evidence="1">Uncharacterized protein</fullName>
    </submittedName>
</protein>
<organism evidence="1 2">
    <name type="scientific">Amorphotheca resinae ATCC 22711</name>
    <dbReference type="NCBI Taxonomy" id="857342"/>
    <lineage>
        <taxon>Eukaryota</taxon>
        <taxon>Fungi</taxon>
        <taxon>Dikarya</taxon>
        <taxon>Ascomycota</taxon>
        <taxon>Pezizomycotina</taxon>
        <taxon>Leotiomycetes</taxon>
        <taxon>Helotiales</taxon>
        <taxon>Amorphothecaceae</taxon>
        <taxon>Amorphotheca</taxon>
    </lineage>
</organism>
<dbReference type="RefSeq" id="XP_024725290.1">
    <property type="nucleotide sequence ID" value="XM_024862199.1"/>
</dbReference>
<sequence>MLAGSGTYALMVKSRAGTCQQPTLQDFAAPFPKSHEAQFESRFNSQDQVPLIQHRRPYSTLVTL</sequence>
<dbReference type="Proteomes" id="UP000241818">
    <property type="component" value="Unassembled WGS sequence"/>
</dbReference>
<dbReference type="AlphaFoldDB" id="A0A2T3BEG0"/>
<accession>A0A2T3BEG0</accession>
<proteinExistence type="predicted"/>
<dbReference type="EMBL" id="KZ679006">
    <property type="protein sequence ID" value="PSS27765.1"/>
    <property type="molecule type" value="Genomic_DNA"/>
</dbReference>